<dbReference type="GO" id="GO:0000155">
    <property type="term" value="F:phosphorelay sensor kinase activity"/>
    <property type="evidence" value="ECO:0007669"/>
    <property type="project" value="InterPro"/>
</dbReference>
<dbReference type="AlphaFoldDB" id="A0A380KGR0"/>
<evidence type="ECO:0000256" key="4">
    <source>
        <dbReference type="ARBA" id="ARBA00022679"/>
    </source>
</evidence>
<dbReference type="GO" id="GO:0046983">
    <property type="term" value="F:protein dimerization activity"/>
    <property type="evidence" value="ECO:0007669"/>
    <property type="project" value="InterPro"/>
</dbReference>
<evidence type="ECO:0000313" key="12">
    <source>
        <dbReference type="Proteomes" id="UP000254924"/>
    </source>
</evidence>
<dbReference type="GO" id="GO:0005524">
    <property type="term" value="F:ATP binding"/>
    <property type="evidence" value="ECO:0007669"/>
    <property type="project" value="UniProtKB-KW"/>
</dbReference>
<dbReference type="SUPFAM" id="SSF55874">
    <property type="entry name" value="ATPase domain of HSP90 chaperone/DNA topoisomerase II/histidine kinase"/>
    <property type="match status" value="1"/>
</dbReference>
<name>A0A380KGR0_9STRE</name>
<dbReference type="SMART" id="SM00387">
    <property type="entry name" value="HATPase_c"/>
    <property type="match status" value="1"/>
</dbReference>
<dbReference type="OrthoDB" id="9760839at2"/>
<evidence type="ECO:0000259" key="10">
    <source>
        <dbReference type="SMART" id="SM00387"/>
    </source>
</evidence>
<keyword evidence="9" id="KW-1133">Transmembrane helix</keyword>
<dbReference type="Gene3D" id="3.30.565.10">
    <property type="entry name" value="Histidine kinase-like ATPase, C-terminal domain"/>
    <property type="match status" value="1"/>
</dbReference>
<evidence type="ECO:0000313" key="11">
    <source>
        <dbReference type="EMBL" id="SUN63779.1"/>
    </source>
</evidence>
<comment type="catalytic activity">
    <reaction evidence="1">
        <text>ATP + protein L-histidine = ADP + protein N-phospho-L-histidine.</text>
        <dbReference type="EC" id="2.7.13.3"/>
    </reaction>
</comment>
<feature type="transmembrane region" description="Helical" evidence="9">
    <location>
        <begin position="186"/>
        <end position="208"/>
    </location>
</feature>
<dbReference type="Pfam" id="PF07730">
    <property type="entry name" value="HisKA_3"/>
    <property type="match status" value="1"/>
</dbReference>
<dbReference type="PANTHER" id="PTHR24421">
    <property type="entry name" value="NITRATE/NITRITE SENSOR PROTEIN NARX-RELATED"/>
    <property type="match status" value="1"/>
</dbReference>
<dbReference type="InterPro" id="IPR050482">
    <property type="entry name" value="Sensor_HK_TwoCompSys"/>
</dbReference>
<reference evidence="11 12" key="1">
    <citation type="submission" date="2018-06" db="EMBL/GenBank/DDBJ databases">
        <authorList>
            <consortium name="Pathogen Informatics"/>
            <person name="Doyle S."/>
        </authorList>
    </citation>
    <scope>NUCLEOTIDE SEQUENCE [LARGE SCALE GENOMIC DNA]</scope>
    <source>
        <strain evidence="11 12">NCTC12224</strain>
    </source>
</reference>
<feature type="transmembrane region" description="Helical" evidence="9">
    <location>
        <begin position="89"/>
        <end position="106"/>
    </location>
</feature>
<feature type="transmembrane region" description="Helical" evidence="9">
    <location>
        <begin position="58"/>
        <end position="77"/>
    </location>
</feature>
<dbReference type="InterPro" id="IPR036890">
    <property type="entry name" value="HATPase_C_sf"/>
</dbReference>
<evidence type="ECO:0000256" key="2">
    <source>
        <dbReference type="ARBA" id="ARBA00012438"/>
    </source>
</evidence>
<dbReference type="CDD" id="cd16917">
    <property type="entry name" value="HATPase_UhpB-NarQ-NarX-like"/>
    <property type="match status" value="1"/>
</dbReference>
<keyword evidence="5" id="KW-0547">Nucleotide-binding</keyword>
<keyword evidence="12" id="KW-1185">Reference proteome</keyword>
<evidence type="ECO:0000256" key="3">
    <source>
        <dbReference type="ARBA" id="ARBA00022553"/>
    </source>
</evidence>
<sequence length="438" mass="50080">MMTYAKSRPLLWRGFVVITLIAVIYHASLYLLCTTYIIETGASQDFLDKVGVIPTAPSTVFLGSIFSFLLLLGLIHLRQSLFEKSIYEEWLLFLEICLLLVTFSFLQGSYNGVILLVLLDIFQTYTDFYTARQRRYWVLFLILSFAMLLLSNSQILAMVVKLPTLEVYLSFLPTRYHMLTLFIKSFLYSFSVMIFIVNLILAIIYSVSETHKIEEELRMAEQANRELHSYLAISEKNAKDKERKRIAREIHDTLGHALTGISAGIDAVLVLIDLDPSRAKKQLKNISEVVREGIKDVRRSIEKLRPGALEGQSLQVALEKIIRDYEVLSDLEITLDYQWGAVDLEVTKEDIIFRVIQESLTNSLRHGHAHHVTIQMTSDEHYHLIIQDDGVGFETLQFGYGLTQMRERLAIIGAGVTFSNDKGFKTIVDIPKQKGEQL</sequence>
<evidence type="ECO:0000256" key="9">
    <source>
        <dbReference type="SAM" id="Phobius"/>
    </source>
</evidence>
<dbReference type="Gene3D" id="1.20.5.1930">
    <property type="match status" value="1"/>
</dbReference>
<dbReference type="InterPro" id="IPR003594">
    <property type="entry name" value="HATPase_dom"/>
</dbReference>
<dbReference type="InterPro" id="IPR011712">
    <property type="entry name" value="Sig_transdc_His_kin_sub3_dim/P"/>
</dbReference>
<evidence type="ECO:0000256" key="1">
    <source>
        <dbReference type="ARBA" id="ARBA00000085"/>
    </source>
</evidence>
<accession>A0A380KGR0</accession>
<feature type="transmembrane region" description="Helical" evidence="9">
    <location>
        <begin position="12"/>
        <end position="38"/>
    </location>
</feature>
<evidence type="ECO:0000256" key="7">
    <source>
        <dbReference type="ARBA" id="ARBA00022840"/>
    </source>
</evidence>
<keyword evidence="9" id="KW-0812">Transmembrane</keyword>
<keyword evidence="6 11" id="KW-0418">Kinase</keyword>
<evidence type="ECO:0000256" key="8">
    <source>
        <dbReference type="ARBA" id="ARBA00023012"/>
    </source>
</evidence>
<dbReference type="GO" id="GO:0016020">
    <property type="term" value="C:membrane"/>
    <property type="evidence" value="ECO:0007669"/>
    <property type="project" value="InterPro"/>
</dbReference>
<keyword evidence="3" id="KW-0597">Phosphoprotein</keyword>
<evidence type="ECO:0000256" key="5">
    <source>
        <dbReference type="ARBA" id="ARBA00022741"/>
    </source>
</evidence>
<proteinExistence type="predicted"/>
<protein>
    <recommendedName>
        <fullName evidence="2">histidine kinase</fullName>
        <ecNumber evidence="2">2.7.13.3</ecNumber>
    </recommendedName>
</protein>
<dbReference type="Proteomes" id="UP000254924">
    <property type="component" value="Unassembled WGS sequence"/>
</dbReference>
<dbReference type="EMBL" id="UHFN01000007">
    <property type="protein sequence ID" value="SUN63779.1"/>
    <property type="molecule type" value="Genomic_DNA"/>
</dbReference>
<keyword evidence="8" id="KW-0902">Two-component regulatory system</keyword>
<dbReference type="EC" id="2.7.13.3" evidence="2"/>
<dbReference type="Pfam" id="PF02518">
    <property type="entry name" value="HATPase_c"/>
    <property type="match status" value="1"/>
</dbReference>
<dbReference type="PANTHER" id="PTHR24421:SF10">
    <property type="entry name" value="NITRATE_NITRITE SENSOR PROTEIN NARQ"/>
    <property type="match status" value="1"/>
</dbReference>
<keyword evidence="7" id="KW-0067">ATP-binding</keyword>
<organism evidence="11 12">
    <name type="scientific">Streptococcus hyointestinalis</name>
    <dbReference type="NCBI Taxonomy" id="1337"/>
    <lineage>
        <taxon>Bacteria</taxon>
        <taxon>Bacillati</taxon>
        <taxon>Bacillota</taxon>
        <taxon>Bacilli</taxon>
        <taxon>Lactobacillales</taxon>
        <taxon>Streptococcaceae</taxon>
        <taxon>Streptococcus</taxon>
    </lineage>
</organism>
<feature type="domain" description="Histidine kinase/HSP90-like ATPase" evidence="10">
    <location>
        <begin position="347"/>
        <end position="434"/>
    </location>
</feature>
<keyword evidence="4 11" id="KW-0808">Transferase</keyword>
<feature type="transmembrane region" description="Helical" evidence="9">
    <location>
        <begin position="136"/>
        <end position="160"/>
    </location>
</feature>
<gene>
    <name evidence="11" type="primary">desK_2</name>
    <name evidence="11" type="ORF">NCTC12224_02627</name>
</gene>
<evidence type="ECO:0000256" key="6">
    <source>
        <dbReference type="ARBA" id="ARBA00022777"/>
    </source>
</evidence>
<keyword evidence="9" id="KW-0472">Membrane</keyword>